<name>A0A8S5SG28_9CAUD</name>
<evidence type="ECO:0000313" key="1">
    <source>
        <dbReference type="EMBL" id="DAF49910.1"/>
    </source>
</evidence>
<protein>
    <submittedName>
        <fullName evidence="1">Uncharacterized protein</fullName>
    </submittedName>
</protein>
<dbReference type="EMBL" id="BK032590">
    <property type="protein sequence ID" value="DAF49910.1"/>
    <property type="molecule type" value="Genomic_DNA"/>
</dbReference>
<accession>A0A8S5SG28</accession>
<proteinExistence type="predicted"/>
<reference evidence="1" key="1">
    <citation type="journal article" date="2021" name="Proc. Natl. Acad. Sci. U.S.A.">
        <title>A Catalog of Tens of Thousands of Viruses from Human Metagenomes Reveals Hidden Associations with Chronic Diseases.</title>
        <authorList>
            <person name="Tisza M.J."/>
            <person name="Buck C.B."/>
        </authorList>
    </citation>
    <scope>NUCLEOTIDE SEQUENCE</scope>
    <source>
        <strain evidence="1">CtHMa1</strain>
    </source>
</reference>
<sequence length="439" mass="48028">MLEMREKMTENKVFIAEQETLLEVKEQTEKLIRNLIPTDAPIYGMVIHEASDLNPATRVEYLGANKDFKPMSMNMATHAMDYGSWADWSWLKANVPVMCGWDGEIKYYLNPDDYTKKADGTASDVSNANFAGNAMAVIKKIYKKEYKVGSDRYVYFCERQVDPDFQPVGFNVKGKVRDYMLIPMFYGSIDGNGRMRSIAGQWSCLTASGSSSDNSSGTAIGTTEQNTAILKTSANGLFFGGPLTNTLADICVMLTRSTDSQSSFGSGMCSSYVEDKAQHYGTQINKVVGGGQFYGSDDNKSFNKIFHSAVLGSYMLWQRDPYMVAVNGRIKVSTDYTYNLSGDGYLDTGCNVTANHYNATMHVVKGFGAIPSEEIEGTSATGYCDHTWVNATITAVSLRFGGCGDGLNGGLWARTLDSVAANAWWHYGASLLLPAPAAA</sequence>
<organism evidence="1">
    <name type="scientific">Myoviridae sp. ctHMa1</name>
    <dbReference type="NCBI Taxonomy" id="2827671"/>
    <lineage>
        <taxon>Viruses</taxon>
        <taxon>Duplodnaviria</taxon>
        <taxon>Heunggongvirae</taxon>
        <taxon>Uroviricota</taxon>
        <taxon>Caudoviricetes</taxon>
    </lineage>
</organism>